<evidence type="ECO:0000313" key="1">
    <source>
        <dbReference type="EMBL" id="KAL2057179.1"/>
    </source>
</evidence>
<keyword evidence="2" id="KW-1185">Reference proteome</keyword>
<proteinExistence type="predicted"/>
<gene>
    <name evidence="1" type="ORF">ABVK25_002232</name>
</gene>
<reference evidence="1 2" key="1">
    <citation type="submission" date="2024-09" db="EMBL/GenBank/DDBJ databases">
        <title>Rethinking Asexuality: The Enigmatic Case of Functional Sexual Genes in Lepraria (Stereocaulaceae).</title>
        <authorList>
            <person name="Doellman M."/>
            <person name="Sun Y."/>
            <person name="Barcenas-Pena A."/>
            <person name="Lumbsch H.T."/>
            <person name="Grewe F."/>
        </authorList>
    </citation>
    <scope>NUCLEOTIDE SEQUENCE [LARGE SCALE GENOMIC DNA]</scope>
    <source>
        <strain evidence="1 2">Grewe 0041</strain>
    </source>
</reference>
<comment type="caution">
    <text evidence="1">The sequence shown here is derived from an EMBL/GenBank/DDBJ whole genome shotgun (WGS) entry which is preliminary data.</text>
</comment>
<organism evidence="1 2">
    <name type="scientific">Lepraria finkii</name>
    <dbReference type="NCBI Taxonomy" id="1340010"/>
    <lineage>
        <taxon>Eukaryota</taxon>
        <taxon>Fungi</taxon>
        <taxon>Dikarya</taxon>
        <taxon>Ascomycota</taxon>
        <taxon>Pezizomycotina</taxon>
        <taxon>Lecanoromycetes</taxon>
        <taxon>OSLEUM clade</taxon>
        <taxon>Lecanoromycetidae</taxon>
        <taxon>Lecanorales</taxon>
        <taxon>Lecanorineae</taxon>
        <taxon>Stereocaulaceae</taxon>
        <taxon>Lepraria</taxon>
    </lineage>
</organism>
<dbReference type="Proteomes" id="UP001590951">
    <property type="component" value="Unassembled WGS sequence"/>
</dbReference>
<dbReference type="EMBL" id="JBHFEH010000005">
    <property type="protein sequence ID" value="KAL2057179.1"/>
    <property type="molecule type" value="Genomic_DNA"/>
</dbReference>
<name>A0ABR4BH97_9LECA</name>
<evidence type="ECO:0000313" key="2">
    <source>
        <dbReference type="Proteomes" id="UP001590951"/>
    </source>
</evidence>
<protein>
    <submittedName>
        <fullName evidence="1">Uncharacterized protein</fullName>
    </submittedName>
</protein>
<sequence>MPTSIRLSAWFDLQFDAYCIKLEPQGDELGRLQTHSRQSSEILANELDKEDYSTRMSLVMHPRTRILGNKYLPRIPERQGQTQSMVLGGSVPCDEYASPYHEIYDVDDYKWKLTTVFTSDSKQLAENIVINEEDVVQANLFDEVKPDDEGYERWTGNEGASQYDTLLP</sequence>
<accession>A0ABR4BH97</accession>